<feature type="compositionally biased region" description="Basic and acidic residues" evidence="1">
    <location>
        <begin position="38"/>
        <end position="48"/>
    </location>
</feature>
<evidence type="ECO:0000313" key="2">
    <source>
        <dbReference type="EMBL" id="BBL06401.1"/>
    </source>
</evidence>
<dbReference type="AlphaFoldDB" id="A0A4Y1WZF8"/>
<reference evidence="3" key="1">
    <citation type="submission" date="2019-06" db="EMBL/GenBank/DDBJ databases">
        <title>Alistipes onderdonkii subsp. vulgaris subsp. nov., Alistipes dispar sp. nov. and Alistipes communis sp. nov., isolated from human faeces, and creation of Alistipes onderdonkii subsp. onderdonkii subsp. nov.</title>
        <authorList>
            <person name="Sakamoto M."/>
            <person name="Ikeyama N."/>
            <person name="Ogata Y."/>
            <person name="Suda W."/>
            <person name="Iino T."/>
            <person name="Hattori M."/>
            <person name="Ohkuma M."/>
        </authorList>
    </citation>
    <scope>NUCLEOTIDE SEQUENCE [LARGE SCALE GENOMIC DNA]</scope>
    <source>
        <strain evidence="3">5CPEGH6</strain>
    </source>
</reference>
<sequence length="66" mass="7656">MPRHASVRTQPEVKDYEDCMRRMDSVSALSERQGIRCFDPRDPARRPEPAGPGIVGRRPQKMDFRD</sequence>
<dbReference type="KEGG" id="ada:A5CPEGH6_10390"/>
<dbReference type="EMBL" id="AP019736">
    <property type="protein sequence ID" value="BBL06401.1"/>
    <property type="molecule type" value="Genomic_DNA"/>
</dbReference>
<organism evidence="2 3">
    <name type="scientific">Alistipes dispar</name>
    <dbReference type="NCBI Taxonomy" id="2585119"/>
    <lineage>
        <taxon>Bacteria</taxon>
        <taxon>Pseudomonadati</taxon>
        <taxon>Bacteroidota</taxon>
        <taxon>Bacteroidia</taxon>
        <taxon>Bacteroidales</taxon>
        <taxon>Rikenellaceae</taxon>
        <taxon>Alistipes</taxon>
    </lineage>
</organism>
<accession>A0A4Y1WZF8</accession>
<evidence type="ECO:0000313" key="3">
    <source>
        <dbReference type="Proteomes" id="UP000319374"/>
    </source>
</evidence>
<gene>
    <name evidence="2" type="ORF">A5CPEGH6_10390</name>
</gene>
<name>A0A4Y1WZF8_9BACT</name>
<protein>
    <submittedName>
        <fullName evidence="2">Uncharacterized protein</fullName>
    </submittedName>
</protein>
<proteinExistence type="predicted"/>
<dbReference type="Proteomes" id="UP000319374">
    <property type="component" value="Chromosome"/>
</dbReference>
<dbReference type="RefSeq" id="WP_141428225.1">
    <property type="nucleotide sequence ID" value="NZ_AP019736.1"/>
</dbReference>
<feature type="region of interest" description="Disordered" evidence="1">
    <location>
        <begin position="37"/>
        <end position="66"/>
    </location>
</feature>
<dbReference type="GeneID" id="98673017"/>
<evidence type="ECO:0000256" key="1">
    <source>
        <dbReference type="SAM" id="MobiDB-lite"/>
    </source>
</evidence>
<keyword evidence="3" id="KW-1185">Reference proteome</keyword>